<feature type="region of interest" description="Disordered" evidence="1">
    <location>
        <begin position="56"/>
        <end position="105"/>
    </location>
</feature>
<evidence type="ECO:0000313" key="3">
    <source>
        <dbReference type="Proteomes" id="UP000298061"/>
    </source>
</evidence>
<accession>A0A4Y9ZT08</accession>
<dbReference type="EMBL" id="SFCI01001151">
    <property type="protein sequence ID" value="TFY76619.1"/>
    <property type="molecule type" value="Genomic_DNA"/>
</dbReference>
<dbReference type="AlphaFoldDB" id="A0A4Y9ZT08"/>
<evidence type="ECO:0000256" key="1">
    <source>
        <dbReference type="SAM" id="MobiDB-lite"/>
    </source>
</evidence>
<gene>
    <name evidence="2" type="ORF">EWM64_g7393</name>
</gene>
<dbReference type="Proteomes" id="UP000298061">
    <property type="component" value="Unassembled WGS sequence"/>
</dbReference>
<name>A0A4Y9ZT08_9AGAM</name>
<protein>
    <submittedName>
        <fullName evidence="2">Uncharacterized protein</fullName>
    </submittedName>
</protein>
<dbReference type="OrthoDB" id="3068303at2759"/>
<reference evidence="2 3" key="1">
    <citation type="submission" date="2019-02" db="EMBL/GenBank/DDBJ databases">
        <title>Genome sequencing of the rare red list fungi Hericium alpestre (H. flagellum).</title>
        <authorList>
            <person name="Buettner E."/>
            <person name="Kellner H."/>
        </authorList>
    </citation>
    <scope>NUCLEOTIDE SEQUENCE [LARGE SCALE GENOMIC DNA]</scope>
    <source>
        <strain evidence="2 3">DSM 108284</strain>
    </source>
</reference>
<evidence type="ECO:0000313" key="2">
    <source>
        <dbReference type="EMBL" id="TFY76619.1"/>
    </source>
</evidence>
<feature type="region of interest" description="Disordered" evidence="1">
    <location>
        <begin position="553"/>
        <end position="572"/>
    </location>
</feature>
<organism evidence="2 3">
    <name type="scientific">Hericium alpestre</name>
    <dbReference type="NCBI Taxonomy" id="135208"/>
    <lineage>
        <taxon>Eukaryota</taxon>
        <taxon>Fungi</taxon>
        <taxon>Dikarya</taxon>
        <taxon>Basidiomycota</taxon>
        <taxon>Agaricomycotina</taxon>
        <taxon>Agaricomycetes</taxon>
        <taxon>Russulales</taxon>
        <taxon>Hericiaceae</taxon>
        <taxon>Hericium</taxon>
    </lineage>
</organism>
<comment type="caution">
    <text evidence="2">The sequence shown here is derived from an EMBL/GenBank/DDBJ whole genome shotgun (WGS) entry which is preliminary data.</text>
</comment>
<sequence length="572" mass="64040">MSVLSTEDEVEYESLYQAFLTEKALSLYDPLILPTEEYEQGKHTFMVHLDSLWSGQGLGPLPSPPGKSSPREEGSGYHPSSREDRKCDLPQDSDHSPMTQPDIAASEVGVTPIQSVVDVPLSRNAKPGFVPQDVSVLSVWGHMGGHYSQLSDVHLDFCTDVTLMSSEFYRSLLHPPKLRQGLHIQLVQLTVDGGVKAEGFVCVPIFFPSREGPLLRIMVEAYVVPKMTVPLLLGEDFHLTYEIAVARNLDMGTIVSFRNCLYELLAHSVQLYRTPQVQRSLLGVQSFVHAMTHCRAKVKHQKCRHRARLYKAEIWAAHDYRILPGTVKKIEIIDQFTEEKDWLIQQSLLSSGKDDFFITPNTLFFSRSPVIPVTNHTLQPRFICKGDIVSMVINPAKFFDAPEDLAKLEDMITKAAQISQLIKNLAETKDPSSQPTSGEVPPQKSYKWPNPAGPLAKQDPNPPTTPLSWPIPVVDIPWDPPSDPISSQQPSPVGPKTAELPDPTFYPSDRLHDLLDVGSLPDHLKEEAWSMLERRVKAFSFDRRLGHHPAKARIHMDNDHPPISVPMYGSSP</sequence>
<feature type="compositionally biased region" description="Basic and acidic residues" evidence="1">
    <location>
        <begin position="69"/>
        <end position="95"/>
    </location>
</feature>
<feature type="region of interest" description="Disordered" evidence="1">
    <location>
        <begin position="426"/>
        <end position="499"/>
    </location>
</feature>
<keyword evidence="3" id="KW-1185">Reference proteome</keyword>
<proteinExistence type="predicted"/>